<feature type="transmembrane region" description="Helical" evidence="1">
    <location>
        <begin position="68"/>
        <end position="92"/>
    </location>
</feature>
<dbReference type="Proteomes" id="UP000678513">
    <property type="component" value="Chromosome"/>
</dbReference>
<gene>
    <name evidence="2" type="ORF">J5A65_00400</name>
</gene>
<protein>
    <recommendedName>
        <fullName evidence="4">NADH dehydrogenase subunit 6</fullName>
    </recommendedName>
</protein>
<accession>A0ABX7Y5V2</accession>
<proteinExistence type="predicted"/>
<reference evidence="2 3" key="1">
    <citation type="submission" date="2021-03" db="EMBL/GenBank/DDBJ databases">
        <title>Human Oral Microbial Genomes.</title>
        <authorList>
            <person name="Johnston C.D."/>
            <person name="Chen T."/>
            <person name="Dewhirst F.E."/>
        </authorList>
    </citation>
    <scope>NUCLEOTIDE SEQUENCE [LARGE SCALE GENOMIC DNA]</scope>
    <source>
        <strain evidence="2 3">DSMZ 100122</strain>
    </source>
</reference>
<organism evidence="2 3">
    <name type="scientific">Arachnia rubra</name>
    <dbReference type="NCBI Taxonomy" id="1547448"/>
    <lineage>
        <taxon>Bacteria</taxon>
        <taxon>Bacillati</taxon>
        <taxon>Actinomycetota</taxon>
        <taxon>Actinomycetes</taxon>
        <taxon>Propionibacteriales</taxon>
        <taxon>Propionibacteriaceae</taxon>
        <taxon>Arachnia</taxon>
    </lineage>
</organism>
<evidence type="ECO:0008006" key="4">
    <source>
        <dbReference type="Google" id="ProtNLM"/>
    </source>
</evidence>
<dbReference type="EMBL" id="CP072384">
    <property type="protein sequence ID" value="QUC08253.1"/>
    <property type="molecule type" value="Genomic_DNA"/>
</dbReference>
<keyword evidence="1" id="KW-1133">Transmembrane helix</keyword>
<name>A0ABX7Y5V2_9ACTN</name>
<evidence type="ECO:0000313" key="3">
    <source>
        <dbReference type="Proteomes" id="UP000678513"/>
    </source>
</evidence>
<dbReference type="RefSeq" id="WP_212323898.1">
    <property type="nucleotide sequence ID" value="NZ_AP024463.1"/>
</dbReference>
<keyword evidence="1" id="KW-0472">Membrane</keyword>
<evidence type="ECO:0000313" key="2">
    <source>
        <dbReference type="EMBL" id="QUC08253.1"/>
    </source>
</evidence>
<keyword evidence="3" id="KW-1185">Reference proteome</keyword>
<keyword evidence="1" id="KW-0812">Transmembrane</keyword>
<evidence type="ECO:0000256" key="1">
    <source>
        <dbReference type="SAM" id="Phobius"/>
    </source>
</evidence>
<sequence>MKYLKLLLGSLFSAVLLTMLSATGSLLWVMASNREIGTRVEGFFGAVYFQTIPVDGNTFTMNVGIASAWPLLIAVLVLTAFLFLFLLILSFLKSYRASLFDDK</sequence>